<dbReference type="Gene3D" id="3.30.1150.10">
    <property type="match status" value="1"/>
</dbReference>
<keyword evidence="1" id="KW-1133">Transmembrane helix</keyword>
<dbReference type="InterPro" id="IPR051045">
    <property type="entry name" value="TonB-dependent_transducer"/>
</dbReference>
<dbReference type="InterPro" id="IPR037682">
    <property type="entry name" value="TonB_C"/>
</dbReference>
<keyword evidence="1" id="KW-0812">Transmembrane</keyword>
<comment type="caution">
    <text evidence="3">The sequence shown here is derived from an EMBL/GenBank/DDBJ whole genome shotgun (WGS) entry which is preliminary data.</text>
</comment>
<accession>A0ABW7MXY5</accession>
<proteinExistence type="predicted"/>
<dbReference type="PROSITE" id="PS52015">
    <property type="entry name" value="TONB_CTD"/>
    <property type="match status" value="1"/>
</dbReference>
<dbReference type="EMBL" id="JBAWKB010000001">
    <property type="protein sequence ID" value="MFH6771405.1"/>
    <property type="molecule type" value="Genomic_DNA"/>
</dbReference>
<sequence length="242" mass="26967">MRAKKNPELDVARNSGIYFAIGLNIMLFLSWRLLEFKTYDKDDVVVDVINMDNEIEEDIPIVNASTPPPPPPPAAIQENVTIVEDTKDIEETIIESTEVGQEDAIAEYVPNVDEVQVEKIEEEVNVPFSVIERVPIFPGCEGLSNAKAKDCFQEKMMAHVAKNFRYPEAALELQIQGRVSVIFTIDSSGKAVKIKSRGPDKVLEAEAERIISLLPQMKPGTQRGKPVNVAYALPVMFRIATQ</sequence>
<reference evidence="3 4" key="1">
    <citation type="submission" date="2024-02" db="EMBL/GenBank/DDBJ databases">
        <title>A Gaetbulibacter species isolated from tidal flats and genomic insights of their niches.</title>
        <authorList>
            <person name="Ye Y."/>
        </authorList>
    </citation>
    <scope>NUCLEOTIDE SEQUENCE [LARGE SCALE GENOMIC DNA]</scope>
    <source>
        <strain evidence="3 4">KYW382</strain>
    </source>
</reference>
<protein>
    <submittedName>
        <fullName evidence="3">Energy transducer TonB</fullName>
    </submittedName>
</protein>
<feature type="domain" description="TonB C-terminal" evidence="2">
    <location>
        <begin position="151"/>
        <end position="242"/>
    </location>
</feature>
<organism evidence="3 4">
    <name type="scientific">Gaetbulibacter aestuarii</name>
    <dbReference type="NCBI Taxonomy" id="1502358"/>
    <lineage>
        <taxon>Bacteria</taxon>
        <taxon>Pseudomonadati</taxon>
        <taxon>Bacteroidota</taxon>
        <taxon>Flavobacteriia</taxon>
        <taxon>Flavobacteriales</taxon>
        <taxon>Flavobacteriaceae</taxon>
        <taxon>Gaetbulibacter</taxon>
    </lineage>
</organism>
<gene>
    <name evidence="3" type="ORF">V8G58_05610</name>
</gene>
<evidence type="ECO:0000313" key="3">
    <source>
        <dbReference type="EMBL" id="MFH6771405.1"/>
    </source>
</evidence>
<feature type="transmembrane region" description="Helical" evidence="1">
    <location>
        <begin position="16"/>
        <end position="34"/>
    </location>
</feature>
<dbReference type="SUPFAM" id="SSF74653">
    <property type="entry name" value="TolA/TonB C-terminal domain"/>
    <property type="match status" value="1"/>
</dbReference>
<dbReference type="RefSeq" id="WP_344740456.1">
    <property type="nucleotide sequence ID" value="NZ_BAABAY010000001.1"/>
</dbReference>
<evidence type="ECO:0000256" key="1">
    <source>
        <dbReference type="SAM" id="Phobius"/>
    </source>
</evidence>
<name>A0ABW7MXY5_9FLAO</name>
<dbReference type="PANTHER" id="PTHR33446:SF2">
    <property type="entry name" value="PROTEIN TONB"/>
    <property type="match status" value="1"/>
</dbReference>
<dbReference type="Proteomes" id="UP001610100">
    <property type="component" value="Unassembled WGS sequence"/>
</dbReference>
<evidence type="ECO:0000259" key="2">
    <source>
        <dbReference type="PROSITE" id="PS52015"/>
    </source>
</evidence>
<dbReference type="Pfam" id="PF03544">
    <property type="entry name" value="TonB_C"/>
    <property type="match status" value="1"/>
</dbReference>
<dbReference type="PANTHER" id="PTHR33446">
    <property type="entry name" value="PROTEIN TONB-RELATED"/>
    <property type="match status" value="1"/>
</dbReference>
<keyword evidence="1" id="KW-0472">Membrane</keyword>
<evidence type="ECO:0000313" key="4">
    <source>
        <dbReference type="Proteomes" id="UP001610100"/>
    </source>
</evidence>
<keyword evidence="4" id="KW-1185">Reference proteome</keyword>